<dbReference type="InterPro" id="IPR008974">
    <property type="entry name" value="TRAF-like"/>
</dbReference>
<keyword evidence="1 2" id="KW-0175">Coiled coil</keyword>
<evidence type="ECO:0000256" key="1">
    <source>
        <dbReference type="ARBA" id="ARBA00023054"/>
    </source>
</evidence>
<evidence type="ECO:0000256" key="2">
    <source>
        <dbReference type="SAM" id="Coils"/>
    </source>
</evidence>
<dbReference type="AlphaFoldDB" id="A0AAU9S874"/>
<dbReference type="PANTHER" id="PTHR46236:SF12">
    <property type="entry name" value="MATH DOMAIN-CONTAINING PROTEIN"/>
    <property type="match status" value="1"/>
</dbReference>
<dbReference type="PANTHER" id="PTHR46236">
    <property type="entry name" value="TRAF-LIKE SUPERFAMILY PROTEIN"/>
    <property type="match status" value="1"/>
</dbReference>
<feature type="coiled-coil region" evidence="2">
    <location>
        <begin position="364"/>
        <end position="430"/>
    </location>
</feature>
<dbReference type="SUPFAM" id="SSF49599">
    <property type="entry name" value="TRAF domain-like"/>
    <property type="match status" value="1"/>
</dbReference>
<dbReference type="Pfam" id="PF22486">
    <property type="entry name" value="MATH_2"/>
    <property type="match status" value="1"/>
</dbReference>
<dbReference type="CDD" id="cd00121">
    <property type="entry name" value="MATH"/>
    <property type="match status" value="1"/>
</dbReference>
<dbReference type="InterPro" id="IPR002083">
    <property type="entry name" value="MATH/TRAF_dom"/>
</dbReference>
<evidence type="ECO:0000313" key="4">
    <source>
        <dbReference type="EMBL" id="CAH2058362.1"/>
    </source>
</evidence>
<dbReference type="Proteomes" id="UP000836841">
    <property type="component" value="Chromosome 4"/>
</dbReference>
<dbReference type="Gene3D" id="2.60.210.10">
    <property type="entry name" value="Apoptosis, Tumor Necrosis Factor Receptor Associated Protein 2, Chain A"/>
    <property type="match status" value="1"/>
</dbReference>
<dbReference type="EMBL" id="OU466860">
    <property type="protein sequence ID" value="CAH2058362.1"/>
    <property type="molecule type" value="Genomic_DNA"/>
</dbReference>
<protein>
    <recommendedName>
        <fullName evidence="3">MATH domain-containing protein</fullName>
    </recommendedName>
</protein>
<keyword evidence="5" id="KW-1185">Reference proteome</keyword>
<gene>
    <name evidence="4" type="ORF">TAV2_LOCUS12533</name>
</gene>
<organism evidence="4 5">
    <name type="scientific">Thlaspi arvense</name>
    <name type="common">Field penny-cress</name>
    <dbReference type="NCBI Taxonomy" id="13288"/>
    <lineage>
        <taxon>Eukaryota</taxon>
        <taxon>Viridiplantae</taxon>
        <taxon>Streptophyta</taxon>
        <taxon>Embryophyta</taxon>
        <taxon>Tracheophyta</taxon>
        <taxon>Spermatophyta</taxon>
        <taxon>Magnoliopsida</taxon>
        <taxon>eudicotyledons</taxon>
        <taxon>Gunneridae</taxon>
        <taxon>Pentapetalae</taxon>
        <taxon>rosids</taxon>
        <taxon>malvids</taxon>
        <taxon>Brassicales</taxon>
        <taxon>Brassicaceae</taxon>
        <taxon>Thlaspideae</taxon>
        <taxon>Thlaspi</taxon>
    </lineage>
</organism>
<evidence type="ECO:0000313" key="5">
    <source>
        <dbReference type="Proteomes" id="UP000836841"/>
    </source>
</evidence>
<reference evidence="4 5" key="1">
    <citation type="submission" date="2022-03" db="EMBL/GenBank/DDBJ databases">
        <authorList>
            <person name="Nunn A."/>
            <person name="Chopra R."/>
            <person name="Nunn A."/>
            <person name="Contreras Garrido A."/>
        </authorList>
    </citation>
    <scope>NUCLEOTIDE SEQUENCE [LARGE SCALE GENOMIC DNA]</scope>
</reference>
<name>A0AAU9S874_THLAR</name>
<sequence>MWNQIPSFRFKIDNFSEKKALISSDTFVSDGCEWYLQVYPKGDRLAENHLSLYLRVANHQSLRTGWKRSAKYYFVVMNQSDKELYRSSSLNSCLNLEEAATVASARKLFAEHPEIAEDFKPKNQAVKTAYMNILLKLIKKLQKSPKSLSETKLSEARSHLSELVNVGFKLDWLKLKLEEVSLEKKKLDANVSQAQKLEERVKNLELLELGFKLDSLNTMLNEVRLEKKKSVAADESRAQKVEERVKNLELLELGFKLDSLNTKLNEVSLEKKKSDDADESRAQKLEERVKNLELTELGCMKNFYDFDLEKKKSDDAVSRAHKLEGRVKHLELMVLGFNLDSLNSKLEEESLVREKTDDANECRIQQIEERVNDLVLKLNFLDTKLHEVSLERKKSDDAEGSRVKQLEESVKNLELMVSCLQIELDKKKDKSSDDGFLLVDEFA</sequence>
<feature type="coiled-coil region" evidence="2">
    <location>
        <begin position="170"/>
        <end position="207"/>
    </location>
</feature>
<proteinExistence type="predicted"/>
<evidence type="ECO:0000259" key="3">
    <source>
        <dbReference type="SMART" id="SM00061"/>
    </source>
</evidence>
<feature type="domain" description="MATH" evidence="3">
    <location>
        <begin position="7"/>
        <end position="115"/>
    </location>
</feature>
<dbReference type="InterPro" id="IPR050804">
    <property type="entry name" value="MCC"/>
</dbReference>
<accession>A0AAU9S874</accession>
<dbReference type="SMART" id="SM00061">
    <property type="entry name" value="MATH"/>
    <property type="match status" value="1"/>
</dbReference>